<feature type="compositionally biased region" description="Low complexity" evidence="3">
    <location>
        <begin position="380"/>
        <end position="391"/>
    </location>
</feature>
<evidence type="ECO:0000256" key="3">
    <source>
        <dbReference type="SAM" id="MobiDB-lite"/>
    </source>
</evidence>
<protein>
    <recommendedName>
        <fullName evidence="6">IQ-domain 5</fullName>
    </recommendedName>
</protein>
<name>A0A8X7Z6B2_POPTO</name>
<feature type="compositionally biased region" description="Basic and acidic residues" evidence="3">
    <location>
        <begin position="18"/>
        <end position="28"/>
    </location>
</feature>
<dbReference type="GO" id="GO:0005516">
    <property type="term" value="F:calmodulin binding"/>
    <property type="evidence" value="ECO:0007669"/>
    <property type="project" value="UniProtKB-KW"/>
</dbReference>
<dbReference type="PANTHER" id="PTHR32295">
    <property type="entry name" value="IQ-DOMAIN 5-RELATED"/>
    <property type="match status" value="1"/>
</dbReference>
<reference evidence="4" key="1">
    <citation type="journal article" date="2020" name="bioRxiv">
        <title>Hybrid origin of Populus tomentosa Carr. identified through genome sequencing and phylogenomic analysis.</title>
        <authorList>
            <person name="An X."/>
            <person name="Gao K."/>
            <person name="Chen Z."/>
            <person name="Li J."/>
            <person name="Yang X."/>
            <person name="Yang X."/>
            <person name="Zhou J."/>
            <person name="Guo T."/>
            <person name="Zhao T."/>
            <person name="Huang S."/>
            <person name="Miao D."/>
            <person name="Khan W.U."/>
            <person name="Rao P."/>
            <person name="Ye M."/>
            <person name="Lei B."/>
            <person name="Liao W."/>
            <person name="Wang J."/>
            <person name="Ji L."/>
            <person name="Li Y."/>
            <person name="Guo B."/>
            <person name="Mustafa N.S."/>
            <person name="Li S."/>
            <person name="Yun Q."/>
            <person name="Keller S.R."/>
            <person name="Mao J."/>
            <person name="Zhang R."/>
            <person name="Strauss S.H."/>
        </authorList>
    </citation>
    <scope>NUCLEOTIDE SEQUENCE</scope>
    <source>
        <strain evidence="4">GM15</strain>
        <tissue evidence="4">Leaf</tissue>
    </source>
</reference>
<feature type="compositionally biased region" description="Polar residues" evidence="3">
    <location>
        <begin position="460"/>
        <end position="476"/>
    </location>
</feature>
<dbReference type="Proteomes" id="UP000886885">
    <property type="component" value="Chromosome 9A"/>
</dbReference>
<keyword evidence="1" id="KW-0112">Calmodulin-binding</keyword>
<proteinExistence type="inferred from homology"/>
<keyword evidence="5" id="KW-1185">Reference proteome</keyword>
<dbReference type="PROSITE" id="PS50096">
    <property type="entry name" value="IQ"/>
    <property type="match status" value="1"/>
</dbReference>
<evidence type="ECO:0000256" key="1">
    <source>
        <dbReference type="ARBA" id="ARBA00022860"/>
    </source>
</evidence>
<feature type="compositionally biased region" description="Basic and acidic residues" evidence="3">
    <location>
        <begin position="431"/>
        <end position="442"/>
    </location>
</feature>
<organism evidence="4 5">
    <name type="scientific">Populus tomentosa</name>
    <name type="common">Chinese white poplar</name>
    <dbReference type="NCBI Taxonomy" id="118781"/>
    <lineage>
        <taxon>Eukaryota</taxon>
        <taxon>Viridiplantae</taxon>
        <taxon>Streptophyta</taxon>
        <taxon>Embryophyta</taxon>
        <taxon>Tracheophyta</taxon>
        <taxon>Spermatophyta</taxon>
        <taxon>Magnoliopsida</taxon>
        <taxon>eudicotyledons</taxon>
        <taxon>Gunneridae</taxon>
        <taxon>Pentapetalae</taxon>
        <taxon>rosids</taxon>
        <taxon>fabids</taxon>
        <taxon>Malpighiales</taxon>
        <taxon>Salicaceae</taxon>
        <taxon>Saliceae</taxon>
        <taxon>Populus</taxon>
    </lineage>
</organism>
<sequence length="500" mass="55151">MGVSGKWFKALVGLKKSEKPQSLDKEENGATASKSRHRRKHSVEFDADKIQEEFHNHNHNHNDGDANIRSIPDTSESPFDSLQVQDIAHNQQVMKEELAATRIQTAFRGFLGVGALEFSHVPMKLSQVSSSGNHTGELCFGIDNSGEVWGGFLSEKGGCLINLQKCVRWVWFGTARRALRALKGLVRLQALVRGHAVRKQAAITLRCMQALVRVQARVRARRVRLALESQTAQQKLQQQLANEARVREIEEGWCDSVGSVEQIQAKLLKRQEAAAKRERAIAYALAHQWQAGSRQQAVPSGFEPDKSSWGWNWLERWMAVRPWENRFLDINLRDGVMIREDETAAEVKNGSKSQLKTTAKKAIASDLQPTISSQKKGPSHSDGGSSSPSKSAGMLEAPNTLFSKPKPKPVLEDLIEEANSKPAMATRSHSNPKERTTQLDKQAKKRLSLPNSGGGAGTQAARNSRNAARGTSSSQKPIRDRSKLNGKGDSNTTKSVAQAV</sequence>
<evidence type="ECO:0000313" key="4">
    <source>
        <dbReference type="EMBL" id="KAG6762042.1"/>
    </source>
</evidence>
<feature type="region of interest" description="Disordered" evidence="3">
    <location>
        <begin position="18"/>
        <end position="42"/>
    </location>
</feature>
<feature type="compositionally biased region" description="Polar residues" evidence="3">
    <location>
        <begin position="488"/>
        <end position="500"/>
    </location>
</feature>
<evidence type="ECO:0000256" key="2">
    <source>
        <dbReference type="ARBA" id="ARBA00024341"/>
    </source>
</evidence>
<evidence type="ECO:0000313" key="5">
    <source>
        <dbReference type="Proteomes" id="UP000886885"/>
    </source>
</evidence>
<dbReference type="AlphaFoldDB" id="A0A8X7Z6B2"/>
<comment type="similarity">
    <text evidence="2">Belongs to the IQD family.</text>
</comment>
<accession>A0A8X7Z6B2</accession>
<evidence type="ECO:0008006" key="6">
    <source>
        <dbReference type="Google" id="ProtNLM"/>
    </source>
</evidence>
<dbReference type="EMBL" id="JAAWWB010000017">
    <property type="protein sequence ID" value="KAG6762042.1"/>
    <property type="molecule type" value="Genomic_DNA"/>
</dbReference>
<dbReference type="OrthoDB" id="654277at2759"/>
<dbReference type="PANTHER" id="PTHR32295:SF123">
    <property type="entry name" value="PROTEIN IQ-DOMAIN 5"/>
    <property type="match status" value="1"/>
</dbReference>
<comment type="caution">
    <text evidence="4">The sequence shown here is derived from an EMBL/GenBank/DDBJ whole genome shotgun (WGS) entry which is preliminary data.</text>
</comment>
<feature type="region of interest" description="Disordered" evidence="3">
    <location>
        <begin position="345"/>
        <end position="407"/>
    </location>
</feature>
<feature type="region of interest" description="Disordered" evidence="3">
    <location>
        <begin position="419"/>
        <end position="500"/>
    </location>
</feature>
<gene>
    <name evidence="4" type="ORF">POTOM_032527</name>
</gene>